<dbReference type="Pfam" id="PF10052">
    <property type="entry name" value="DUF2288"/>
    <property type="match status" value="1"/>
</dbReference>
<reference evidence="2 3" key="1">
    <citation type="submission" date="2022-12" db="EMBL/GenBank/DDBJ databases">
        <title>Dasania phycosphaerae sp. nov., isolated from particulate material of the south coast of Korea.</title>
        <authorList>
            <person name="Jiang Y."/>
        </authorList>
    </citation>
    <scope>NUCLEOTIDE SEQUENCE [LARGE SCALE GENOMIC DNA]</scope>
    <source>
        <strain evidence="2 3">GY-19</strain>
    </source>
</reference>
<dbReference type="EMBL" id="JAPTGG010000008">
    <property type="protein sequence ID" value="MCZ0865771.1"/>
    <property type="molecule type" value="Genomic_DNA"/>
</dbReference>
<accession>A0A9J6RMM1</accession>
<dbReference type="RefSeq" id="WP_258331913.1">
    <property type="nucleotide sequence ID" value="NZ_JAPTGG010000008.1"/>
</dbReference>
<dbReference type="AlphaFoldDB" id="A0A9J6RMM1"/>
<name>A0A9J6RMM1_9GAMM</name>
<evidence type="ECO:0000313" key="3">
    <source>
        <dbReference type="Proteomes" id="UP001069090"/>
    </source>
</evidence>
<gene>
    <name evidence="2" type="ORF">O0V09_11190</name>
</gene>
<organism evidence="2 3">
    <name type="scientific">Dasania phycosphaerae</name>
    <dbReference type="NCBI Taxonomy" id="2950436"/>
    <lineage>
        <taxon>Bacteria</taxon>
        <taxon>Pseudomonadati</taxon>
        <taxon>Pseudomonadota</taxon>
        <taxon>Gammaproteobacteria</taxon>
        <taxon>Cellvibrionales</taxon>
        <taxon>Spongiibacteraceae</taxon>
        <taxon>Dasania</taxon>
    </lineage>
</organism>
<feature type="region of interest" description="Disordered" evidence="1">
    <location>
        <begin position="1"/>
        <end position="21"/>
    </location>
</feature>
<dbReference type="InterPro" id="IPR018741">
    <property type="entry name" value="DUF2288"/>
</dbReference>
<keyword evidence="3" id="KW-1185">Reference proteome</keyword>
<dbReference type="Proteomes" id="UP001069090">
    <property type="component" value="Unassembled WGS sequence"/>
</dbReference>
<comment type="caution">
    <text evidence="2">The sequence shown here is derived from an EMBL/GenBank/DDBJ whole genome shotgun (WGS) entry which is preliminary data.</text>
</comment>
<evidence type="ECO:0000256" key="1">
    <source>
        <dbReference type="SAM" id="MobiDB-lite"/>
    </source>
</evidence>
<evidence type="ECO:0000313" key="2">
    <source>
        <dbReference type="EMBL" id="MCZ0865771.1"/>
    </source>
</evidence>
<protein>
    <submittedName>
        <fullName evidence="2">DUF2288 domain-containing protein</fullName>
    </submittedName>
</protein>
<sequence length="113" mass="12612">MSESTANPIPETAPEEDLRTKLNRETSKISWHELQKFYAKGAVIGVAAGMDLIEVGVQISADNKTLVQQWLADGSISQVNDQQAQAWYEQEQMLWAVVIMPWVLVQPVVEASE</sequence>
<proteinExistence type="predicted"/>